<feature type="domain" description="PPIase FKBP-type" evidence="10">
    <location>
        <begin position="4"/>
        <end position="108"/>
    </location>
</feature>
<proteinExistence type="inferred from homology"/>
<organism evidence="11">
    <name type="scientific">Candidatus Iainarchaeum sp</name>
    <dbReference type="NCBI Taxonomy" id="3101447"/>
    <lineage>
        <taxon>Archaea</taxon>
        <taxon>Candidatus Iainarchaeota</taxon>
        <taxon>Candidatus Iainarchaeia</taxon>
        <taxon>Candidatus Iainarchaeales</taxon>
        <taxon>Candidatus Iainarchaeaceae</taxon>
        <taxon>Candidatus Iainarchaeum</taxon>
    </lineage>
</organism>
<dbReference type="Gene3D" id="2.40.10.330">
    <property type="match status" value="1"/>
</dbReference>
<evidence type="ECO:0000256" key="5">
    <source>
        <dbReference type="ARBA" id="ARBA00023110"/>
    </source>
</evidence>
<dbReference type="Pfam" id="PF00254">
    <property type="entry name" value="FKBP_C"/>
    <property type="match status" value="1"/>
</dbReference>
<dbReference type="AlphaFoldDB" id="A0A7T9DKA4"/>
<evidence type="ECO:0000256" key="8">
    <source>
        <dbReference type="PROSITE-ProRule" id="PRU00277"/>
    </source>
</evidence>
<evidence type="ECO:0000256" key="6">
    <source>
        <dbReference type="ARBA" id="ARBA00023186"/>
    </source>
</evidence>
<dbReference type="SUPFAM" id="SSF54534">
    <property type="entry name" value="FKBP-like"/>
    <property type="match status" value="1"/>
</dbReference>
<protein>
    <recommendedName>
        <fullName evidence="9">Peptidyl-prolyl cis-trans isomerase</fullName>
        <ecNumber evidence="9">5.2.1.8</ecNumber>
    </recommendedName>
</protein>
<evidence type="ECO:0000256" key="7">
    <source>
        <dbReference type="ARBA" id="ARBA00023235"/>
    </source>
</evidence>
<dbReference type="InterPro" id="IPR048261">
    <property type="entry name" value="SlpA/SlyD-like_ins_sf"/>
</dbReference>
<evidence type="ECO:0000256" key="1">
    <source>
        <dbReference type="ARBA" id="ARBA00000971"/>
    </source>
</evidence>
<gene>
    <name evidence="11" type="ORF">IPJ89_01450</name>
</gene>
<evidence type="ECO:0000256" key="9">
    <source>
        <dbReference type="RuleBase" id="RU003915"/>
    </source>
</evidence>
<evidence type="ECO:0000256" key="4">
    <source>
        <dbReference type="ARBA" id="ARBA00022490"/>
    </source>
</evidence>
<keyword evidence="6" id="KW-0143">Chaperone</keyword>
<dbReference type="Gene3D" id="3.10.50.40">
    <property type="match status" value="1"/>
</dbReference>
<sequence>MQKGEIISIEFTGKDVTTGNVFDTTNEELAKKSKIYAQNQKYGPVIVSVGNGEVLPGLDHALQQMKAGETKTVKLTPKDAFGERNPDLVKVLPLNEFKKHNVSAVPGTVVNVNDMHGRVQSVSGGRVRVDFNPDLAGRELEYELKVIKQFSTNEEKAHAIAQKIFPGLQHVNVKINGEKAELHISAQQLHLVQQREATFAKGILDAISSVKKVEVLHSYTQEDFKHLQEMQARGGHYHEDGSYHEGEH</sequence>
<name>A0A7T9DKA4_9ARCH</name>
<dbReference type="Proteomes" id="UP000596004">
    <property type="component" value="Chromosome"/>
</dbReference>
<dbReference type="PANTHER" id="PTHR47861">
    <property type="entry name" value="FKBP-TYPE PEPTIDYL-PROLYL CIS-TRANS ISOMERASE SLYD"/>
    <property type="match status" value="1"/>
</dbReference>
<dbReference type="InterPro" id="IPR001179">
    <property type="entry name" value="PPIase_FKBP_dom"/>
</dbReference>
<evidence type="ECO:0000256" key="3">
    <source>
        <dbReference type="ARBA" id="ARBA00006577"/>
    </source>
</evidence>
<keyword evidence="4" id="KW-0963">Cytoplasm</keyword>
<keyword evidence="5 8" id="KW-0697">Rotamase</keyword>
<accession>A0A7T9DKA4</accession>
<comment type="subcellular location">
    <subcellularLocation>
        <location evidence="2">Cytoplasm</location>
    </subcellularLocation>
</comment>
<dbReference type="InterPro" id="IPR054016">
    <property type="entry name" value="FKBP26_IF"/>
</dbReference>
<dbReference type="GO" id="GO:0005737">
    <property type="term" value="C:cytoplasm"/>
    <property type="evidence" value="ECO:0007669"/>
    <property type="project" value="UniProtKB-SubCell"/>
</dbReference>
<dbReference type="GO" id="GO:0042026">
    <property type="term" value="P:protein refolding"/>
    <property type="evidence" value="ECO:0007669"/>
    <property type="project" value="UniProtKB-ARBA"/>
</dbReference>
<dbReference type="EC" id="5.2.1.8" evidence="9"/>
<dbReference type="EMBL" id="CP064981">
    <property type="protein sequence ID" value="QQR92893.1"/>
    <property type="molecule type" value="Genomic_DNA"/>
</dbReference>
<evidence type="ECO:0000256" key="2">
    <source>
        <dbReference type="ARBA" id="ARBA00004496"/>
    </source>
</evidence>
<dbReference type="PROSITE" id="PS50059">
    <property type="entry name" value="FKBP_PPIASE"/>
    <property type="match status" value="1"/>
</dbReference>
<dbReference type="GO" id="GO:0003755">
    <property type="term" value="F:peptidyl-prolyl cis-trans isomerase activity"/>
    <property type="evidence" value="ECO:0007669"/>
    <property type="project" value="UniProtKB-UniRule"/>
</dbReference>
<evidence type="ECO:0000313" key="11">
    <source>
        <dbReference type="EMBL" id="QQR92893.1"/>
    </source>
</evidence>
<comment type="catalytic activity">
    <reaction evidence="1 8 9">
        <text>[protein]-peptidylproline (omega=180) = [protein]-peptidylproline (omega=0)</text>
        <dbReference type="Rhea" id="RHEA:16237"/>
        <dbReference type="Rhea" id="RHEA-COMP:10747"/>
        <dbReference type="Rhea" id="RHEA-COMP:10748"/>
        <dbReference type="ChEBI" id="CHEBI:83833"/>
        <dbReference type="ChEBI" id="CHEBI:83834"/>
        <dbReference type="EC" id="5.2.1.8"/>
    </reaction>
</comment>
<dbReference type="PANTHER" id="PTHR47861:SF3">
    <property type="entry name" value="FKBP-TYPE PEPTIDYL-PROLYL CIS-TRANS ISOMERASE SLYD"/>
    <property type="match status" value="1"/>
</dbReference>
<dbReference type="InterPro" id="IPR046357">
    <property type="entry name" value="PPIase_dom_sf"/>
</dbReference>
<comment type="similarity">
    <text evidence="3 9">Belongs to the FKBP-type PPIase family.</text>
</comment>
<dbReference type="Pfam" id="PF22199">
    <property type="entry name" value="FKBP26_IF"/>
    <property type="match status" value="1"/>
</dbReference>
<reference evidence="11" key="1">
    <citation type="submission" date="2020-11" db="EMBL/GenBank/DDBJ databases">
        <title>Connecting structure to function with the recovery of over 1000 high-quality activated sludge metagenome-assembled genomes encoding full-length rRNA genes using long-read sequencing.</title>
        <authorList>
            <person name="Singleton C.M."/>
            <person name="Petriglieri F."/>
            <person name="Kristensen J.M."/>
            <person name="Kirkegaard R.H."/>
            <person name="Michaelsen T.Y."/>
            <person name="Andersen M.H."/>
            <person name="Karst S.M."/>
            <person name="Dueholm M.S."/>
            <person name="Nielsen P.H."/>
            <person name="Albertsen M."/>
        </authorList>
    </citation>
    <scope>NUCLEOTIDE SEQUENCE</scope>
    <source>
        <strain evidence="11">Fred_18-Q3-R57-64_BAT3C.431</strain>
    </source>
</reference>
<keyword evidence="7 8" id="KW-0413">Isomerase</keyword>
<evidence type="ECO:0000259" key="10">
    <source>
        <dbReference type="PROSITE" id="PS50059"/>
    </source>
</evidence>